<dbReference type="GO" id="GO:0009037">
    <property type="term" value="F:tyrosine-based site-specific recombinase activity"/>
    <property type="evidence" value="ECO:0007669"/>
    <property type="project" value="UniProtKB-UniRule"/>
</dbReference>
<evidence type="ECO:0000256" key="4">
    <source>
        <dbReference type="ARBA" id="ARBA00022829"/>
    </source>
</evidence>
<comment type="subcellular location">
    <subcellularLocation>
        <location evidence="1 9">Cytoplasm</location>
    </subcellularLocation>
</comment>
<dbReference type="HAMAP" id="MF_01808">
    <property type="entry name" value="Recomb_XerC_XerD"/>
    <property type="match status" value="1"/>
</dbReference>
<dbReference type="Pfam" id="PF02899">
    <property type="entry name" value="Phage_int_SAM_1"/>
    <property type="match status" value="1"/>
</dbReference>
<gene>
    <name evidence="9" type="primary">xerC</name>
    <name evidence="13" type="ORF">FH969_00655</name>
</gene>
<feature type="domain" description="Core-binding (CB)" evidence="12">
    <location>
        <begin position="1"/>
        <end position="82"/>
    </location>
</feature>
<feature type="active site" evidence="9">
    <location>
        <position position="322"/>
    </location>
</feature>
<feature type="region of interest" description="Disordered" evidence="10">
    <location>
        <begin position="122"/>
        <end position="182"/>
    </location>
</feature>
<dbReference type="Gene3D" id="1.10.443.10">
    <property type="entry name" value="Intergrase catalytic core"/>
    <property type="match status" value="1"/>
</dbReference>
<dbReference type="InterPro" id="IPR011010">
    <property type="entry name" value="DNA_brk_join_enz"/>
</dbReference>
<feature type="active site" description="O-(3'-phospho-DNA)-tyrosine intermediate" evidence="9">
    <location>
        <position position="331"/>
    </location>
</feature>
<dbReference type="InterPro" id="IPR010998">
    <property type="entry name" value="Integrase_recombinase_N"/>
</dbReference>
<evidence type="ECO:0000256" key="5">
    <source>
        <dbReference type="ARBA" id="ARBA00022908"/>
    </source>
</evidence>
<dbReference type="AlphaFoldDB" id="A0A5C5BFH8"/>
<comment type="subunit">
    <text evidence="9">Forms a cyclic heterotetrameric complex composed of two molecules of XerC and two molecules of XerD.</text>
</comment>
<feature type="active site" evidence="9">
    <location>
        <position position="299"/>
    </location>
</feature>
<reference evidence="13 14" key="1">
    <citation type="submission" date="2019-06" db="EMBL/GenBank/DDBJ databases">
        <title>Draft genome sequence of Miniimonas arenae KCTC 19750T isolated from sea sand.</title>
        <authorList>
            <person name="Park S.-J."/>
        </authorList>
    </citation>
    <scope>NUCLEOTIDE SEQUENCE [LARGE SCALE GENOMIC DNA]</scope>
    <source>
        <strain evidence="13 14">KCTC 19750</strain>
    </source>
</reference>
<evidence type="ECO:0000256" key="9">
    <source>
        <dbReference type="HAMAP-Rule" id="MF_01808"/>
    </source>
</evidence>
<dbReference type="PANTHER" id="PTHR30349:SF77">
    <property type="entry name" value="TYROSINE RECOMBINASE XERC"/>
    <property type="match status" value="1"/>
</dbReference>
<feature type="domain" description="Tyr recombinase" evidence="11">
    <location>
        <begin position="153"/>
        <end position="344"/>
    </location>
</feature>
<keyword evidence="6 9" id="KW-0238">DNA-binding</keyword>
<dbReference type="OrthoDB" id="9801717at2"/>
<dbReference type="InterPro" id="IPR023009">
    <property type="entry name" value="Tyrosine_recombinase_XerC/XerD"/>
</dbReference>
<keyword evidence="8 9" id="KW-0131">Cell cycle</keyword>
<dbReference type="InterPro" id="IPR044068">
    <property type="entry name" value="CB"/>
</dbReference>
<dbReference type="Pfam" id="PF00589">
    <property type="entry name" value="Phage_integrase"/>
    <property type="match status" value="1"/>
</dbReference>
<accession>A0A5C5BFH8</accession>
<dbReference type="GO" id="GO:0007059">
    <property type="term" value="P:chromosome segregation"/>
    <property type="evidence" value="ECO:0007669"/>
    <property type="project" value="UniProtKB-UniRule"/>
</dbReference>
<feature type="active site" evidence="9">
    <location>
        <position position="227"/>
    </location>
</feature>
<evidence type="ECO:0000256" key="8">
    <source>
        <dbReference type="ARBA" id="ARBA00023306"/>
    </source>
</evidence>
<dbReference type="GO" id="GO:0006313">
    <property type="term" value="P:DNA transposition"/>
    <property type="evidence" value="ECO:0007669"/>
    <property type="project" value="UniProtKB-UniRule"/>
</dbReference>
<dbReference type="GO" id="GO:0005737">
    <property type="term" value="C:cytoplasm"/>
    <property type="evidence" value="ECO:0007669"/>
    <property type="project" value="UniProtKB-SubCell"/>
</dbReference>
<keyword evidence="14" id="KW-1185">Reference proteome</keyword>
<comment type="function">
    <text evidence="9">Site-specific tyrosine recombinase, which acts by catalyzing the cutting and rejoining of the recombining DNA molecules. The XerC-XerD complex is essential to convert dimers of the bacterial chromosome into monomers to permit their segregation at cell division. It also contributes to the segregational stability of plasmids.</text>
</comment>
<keyword evidence="5 9" id="KW-0229">DNA integration</keyword>
<keyword evidence="4 9" id="KW-0159">Chromosome partition</keyword>
<comment type="similarity">
    <text evidence="9">Belongs to the 'phage' integrase family. XerC subfamily.</text>
</comment>
<dbReference type="SUPFAM" id="SSF56349">
    <property type="entry name" value="DNA breaking-rejoining enzymes"/>
    <property type="match status" value="2"/>
</dbReference>
<dbReference type="Gene3D" id="1.10.150.130">
    <property type="match status" value="1"/>
</dbReference>
<keyword evidence="3 9" id="KW-0132">Cell division</keyword>
<dbReference type="InterPro" id="IPR002104">
    <property type="entry name" value="Integrase_catalytic"/>
</dbReference>
<feature type="active site" evidence="9">
    <location>
        <position position="203"/>
    </location>
</feature>
<dbReference type="InterPro" id="IPR050090">
    <property type="entry name" value="Tyrosine_recombinase_XerCD"/>
</dbReference>
<feature type="active site" evidence="9">
    <location>
        <position position="296"/>
    </location>
</feature>
<dbReference type="PROSITE" id="PS51900">
    <property type="entry name" value="CB"/>
    <property type="match status" value="1"/>
</dbReference>
<evidence type="ECO:0000256" key="7">
    <source>
        <dbReference type="ARBA" id="ARBA00023172"/>
    </source>
</evidence>
<protein>
    <recommendedName>
        <fullName evidence="9">Tyrosine recombinase XerC</fullName>
    </recommendedName>
</protein>
<dbReference type="InterPro" id="IPR004107">
    <property type="entry name" value="Integrase_SAM-like_N"/>
</dbReference>
<dbReference type="GO" id="GO:0051301">
    <property type="term" value="P:cell division"/>
    <property type="evidence" value="ECO:0007669"/>
    <property type="project" value="UniProtKB-KW"/>
</dbReference>
<evidence type="ECO:0000259" key="11">
    <source>
        <dbReference type="PROSITE" id="PS51898"/>
    </source>
</evidence>
<evidence type="ECO:0000259" key="12">
    <source>
        <dbReference type="PROSITE" id="PS51900"/>
    </source>
</evidence>
<keyword evidence="2 9" id="KW-0963">Cytoplasm</keyword>
<dbReference type="EMBL" id="VENP01000001">
    <property type="protein sequence ID" value="TNU77389.1"/>
    <property type="molecule type" value="Genomic_DNA"/>
</dbReference>
<evidence type="ECO:0000256" key="3">
    <source>
        <dbReference type="ARBA" id="ARBA00022618"/>
    </source>
</evidence>
<dbReference type="GO" id="GO:0003677">
    <property type="term" value="F:DNA binding"/>
    <property type="evidence" value="ECO:0007669"/>
    <property type="project" value="UniProtKB-UniRule"/>
</dbReference>
<feature type="compositionally biased region" description="Basic and acidic residues" evidence="10">
    <location>
        <begin position="158"/>
        <end position="167"/>
    </location>
</feature>
<evidence type="ECO:0000256" key="6">
    <source>
        <dbReference type="ARBA" id="ARBA00023125"/>
    </source>
</evidence>
<evidence type="ECO:0000256" key="10">
    <source>
        <dbReference type="SAM" id="MobiDB-lite"/>
    </source>
</evidence>
<dbReference type="PROSITE" id="PS51898">
    <property type="entry name" value="TYR_RECOMBINASE"/>
    <property type="match status" value="1"/>
</dbReference>
<dbReference type="PANTHER" id="PTHR30349">
    <property type="entry name" value="PHAGE INTEGRASE-RELATED"/>
    <property type="match status" value="1"/>
</dbReference>
<organism evidence="13 14">
    <name type="scientific">Miniimonas arenae</name>
    <dbReference type="NCBI Taxonomy" id="676201"/>
    <lineage>
        <taxon>Bacteria</taxon>
        <taxon>Bacillati</taxon>
        <taxon>Actinomycetota</taxon>
        <taxon>Actinomycetes</taxon>
        <taxon>Micrococcales</taxon>
        <taxon>Beutenbergiaceae</taxon>
        <taxon>Miniimonas</taxon>
    </lineage>
</organism>
<name>A0A5C5BFH8_9MICO</name>
<dbReference type="Proteomes" id="UP000313849">
    <property type="component" value="Unassembled WGS sequence"/>
</dbReference>
<dbReference type="CDD" id="cd00798">
    <property type="entry name" value="INT_XerDC_C"/>
    <property type="match status" value="1"/>
</dbReference>
<comment type="caution">
    <text evidence="13">The sequence shown here is derived from an EMBL/GenBank/DDBJ whole genome shotgun (WGS) entry which is preliminary data.</text>
</comment>
<evidence type="ECO:0000313" key="14">
    <source>
        <dbReference type="Proteomes" id="UP000313849"/>
    </source>
</evidence>
<keyword evidence="7 9" id="KW-0233">DNA recombination</keyword>
<sequence length="350" mass="37230">MEEFAAHLRLQRARSVHTVRAYVGDVLDLLAEVPGGPSGADLSRLDLAVLRQWLARQNARGLSRATTARRSAAARTFSAWAVRSGHLAHDPALRLRSPKADRTLPAVLTPEQARTALAGLDARARGAEPAVAPPAPRGERAGAGDRPPAAPPGPDVAGSRDQRERLLDPAPDGEPPVAPSAHDRALAARDQAIVELLYGAALRVSEACALDVTSLDLGERLVRVVGKGDKERVVPFGRPAAQALRAWLDLRSELASEAAGRALFVGARGRRIDPRTVRTLVHRVTGGAGLPDLAPHGLRHSAATHLLEGGSDLRSIQEMLGHASLATTQRYTHVSSERLLAAFRQAHPRA</sequence>
<evidence type="ECO:0000256" key="2">
    <source>
        <dbReference type="ARBA" id="ARBA00022490"/>
    </source>
</evidence>
<evidence type="ECO:0000256" key="1">
    <source>
        <dbReference type="ARBA" id="ARBA00004496"/>
    </source>
</evidence>
<proteinExistence type="inferred from homology"/>
<dbReference type="InterPro" id="IPR013762">
    <property type="entry name" value="Integrase-like_cat_sf"/>
</dbReference>
<evidence type="ECO:0000313" key="13">
    <source>
        <dbReference type="EMBL" id="TNU77389.1"/>
    </source>
</evidence>